<proteinExistence type="predicted"/>
<dbReference type="AlphaFoldDB" id="A0A4C1ZBA3"/>
<evidence type="ECO:0000313" key="1">
    <source>
        <dbReference type="EMBL" id="GBP85000.1"/>
    </source>
</evidence>
<organism evidence="1 2">
    <name type="scientific">Eumeta variegata</name>
    <name type="common">Bagworm moth</name>
    <name type="synonym">Eumeta japonica</name>
    <dbReference type="NCBI Taxonomy" id="151549"/>
    <lineage>
        <taxon>Eukaryota</taxon>
        <taxon>Metazoa</taxon>
        <taxon>Ecdysozoa</taxon>
        <taxon>Arthropoda</taxon>
        <taxon>Hexapoda</taxon>
        <taxon>Insecta</taxon>
        <taxon>Pterygota</taxon>
        <taxon>Neoptera</taxon>
        <taxon>Endopterygota</taxon>
        <taxon>Lepidoptera</taxon>
        <taxon>Glossata</taxon>
        <taxon>Ditrysia</taxon>
        <taxon>Tineoidea</taxon>
        <taxon>Psychidae</taxon>
        <taxon>Oiketicinae</taxon>
        <taxon>Eumeta</taxon>
    </lineage>
</organism>
<name>A0A4C1ZBA3_EUMVA</name>
<keyword evidence="2" id="KW-1185">Reference proteome</keyword>
<protein>
    <submittedName>
        <fullName evidence="1">Uncharacterized protein</fullName>
    </submittedName>
</protein>
<reference evidence="1 2" key="1">
    <citation type="journal article" date="2019" name="Commun. Biol.">
        <title>The bagworm genome reveals a unique fibroin gene that provides high tensile strength.</title>
        <authorList>
            <person name="Kono N."/>
            <person name="Nakamura H."/>
            <person name="Ohtoshi R."/>
            <person name="Tomita M."/>
            <person name="Numata K."/>
            <person name="Arakawa K."/>
        </authorList>
    </citation>
    <scope>NUCLEOTIDE SEQUENCE [LARGE SCALE GENOMIC DNA]</scope>
</reference>
<dbReference type="EMBL" id="BGZK01001711">
    <property type="protein sequence ID" value="GBP85000.1"/>
    <property type="molecule type" value="Genomic_DNA"/>
</dbReference>
<accession>A0A4C1ZBA3</accession>
<comment type="caution">
    <text evidence="1">The sequence shown here is derived from an EMBL/GenBank/DDBJ whole genome shotgun (WGS) entry which is preliminary data.</text>
</comment>
<dbReference type="Proteomes" id="UP000299102">
    <property type="component" value="Unassembled WGS sequence"/>
</dbReference>
<sequence>MKTILIIPQLKTSLVAIEEFRSSISWVHHQILVTRQKAVQGCDVAESPSAAWRSGLALAGKANGWKIA</sequence>
<evidence type="ECO:0000313" key="2">
    <source>
        <dbReference type="Proteomes" id="UP000299102"/>
    </source>
</evidence>
<gene>
    <name evidence="1" type="ORF">EVAR_64329_1</name>
</gene>